<gene>
    <name evidence="1" type="ORF">PXEA_LOCUS31253</name>
</gene>
<accession>A0A3S5FGF3</accession>
<comment type="caution">
    <text evidence="1">The sequence shown here is derived from an EMBL/GenBank/DDBJ whole genome shotgun (WGS) entry which is preliminary data.</text>
</comment>
<proteinExistence type="predicted"/>
<reference evidence="1" key="1">
    <citation type="submission" date="2018-11" db="EMBL/GenBank/DDBJ databases">
        <authorList>
            <consortium name="Pathogen Informatics"/>
        </authorList>
    </citation>
    <scope>NUCLEOTIDE SEQUENCE</scope>
</reference>
<evidence type="ECO:0000313" key="2">
    <source>
        <dbReference type="Proteomes" id="UP000784294"/>
    </source>
</evidence>
<dbReference type="AlphaFoldDB" id="A0A3S5FGF3"/>
<protein>
    <submittedName>
        <fullName evidence="1">Uncharacterized protein</fullName>
    </submittedName>
</protein>
<keyword evidence="2" id="KW-1185">Reference proteome</keyword>
<name>A0A3S5FGF3_9PLAT</name>
<sequence length="104" mass="12074">MFVLNERQCTNFVFFRFSAFTDEPKLPEFWSVVPEYPDADSGQDTSSEMDRRWRPDLMPEEILVRNLLQRGSLTVRPNGQDNLTSVAVRVNITYNVIQILAFVS</sequence>
<dbReference type="OrthoDB" id="10573830at2759"/>
<organism evidence="1 2">
    <name type="scientific">Protopolystoma xenopodis</name>
    <dbReference type="NCBI Taxonomy" id="117903"/>
    <lineage>
        <taxon>Eukaryota</taxon>
        <taxon>Metazoa</taxon>
        <taxon>Spiralia</taxon>
        <taxon>Lophotrochozoa</taxon>
        <taxon>Platyhelminthes</taxon>
        <taxon>Monogenea</taxon>
        <taxon>Polyopisthocotylea</taxon>
        <taxon>Polystomatidea</taxon>
        <taxon>Polystomatidae</taxon>
        <taxon>Protopolystoma</taxon>
    </lineage>
</organism>
<evidence type="ECO:0000313" key="1">
    <source>
        <dbReference type="EMBL" id="VEL37813.1"/>
    </source>
</evidence>
<dbReference type="EMBL" id="CAAALY010256045">
    <property type="protein sequence ID" value="VEL37813.1"/>
    <property type="molecule type" value="Genomic_DNA"/>
</dbReference>
<dbReference type="Proteomes" id="UP000784294">
    <property type="component" value="Unassembled WGS sequence"/>
</dbReference>